<proteinExistence type="predicted"/>
<protein>
    <submittedName>
        <fullName evidence="1">Uncharacterized protein</fullName>
    </submittedName>
</protein>
<sequence length="81" mass="8506">MSAIQSGSQLIRQSQAHLEREAHTLATLPLEQRSLPPGSAAQPSLEQSLLSAAQAPLYAAAGVTVLRRSDAMLGNLLDTQA</sequence>
<evidence type="ECO:0000313" key="2">
    <source>
        <dbReference type="Proteomes" id="UP000305674"/>
    </source>
</evidence>
<name>A0A4U1BG10_9GAMM</name>
<comment type="caution">
    <text evidence="1">The sequence shown here is derived from an EMBL/GenBank/DDBJ whole genome shotgun (WGS) entry which is preliminary data.</text>
</comment>
<organism evidence="1 2">
    <name type="scientific">Ferrimonas sediminicola</name>
    <dbReference type="NCBI Taxonomy" id="2569538"/>
    <lineage>
        <taxon>Bacteria</taxon>
        <taxon>Pseudomonadati</taxon>
        <taxon>Pseudomonadota</taxon>
        <taxon>Gammaproteobacteria</taxon>
        <taxon>Alteromonadales</taxon>
        <taxon>Ferrimonadaceae</taxon>
        <taxon>Ferrimonas</taxon>
    </lineage>
</organism>
<keyword evidence="2" id="KW-1185">Reference proteome</keyword>
<dbReference type="EMBL" id="SWCI01000003">
    <property type="protein sequence ID" value="TKB49880.1"/>
    <property type="molecule type" value="Genomic_DNA"/>
</dbReference>
<reference evidence="1 2" key="1">
    <citation type="submission" date="2019-04" db="EMBL/GenBank/DDBJ databases">
        <authorList>
            <person name="Hwang J.C."/>
        </authorList>
    </citation>
    <scope>NUCLEOTIDE SEQUENCE [LARGE SCALE GENOMIC DNA]</scope>
    <source>
        <strain evidence="1 2">IMCC35001</strain>
    </source>
</reference>
<dbReference type="Proteomes" id="UP000305674">
    <property type="component" value="Unassembled WGS sequence"/>
</dbReference>
<gene>
    <name evidence="1" type="ORF">FCL40_06925</name>
</gene>
<evidence type="ECO:0000313" key="1">
    <source>
        <dbReference type="EMBL" id="TKB49880.1"/>
    </source>
</evidence>
<accession>A0A4U1BG10</accession>
<dbReference type="RefSeq" id="WP_136852429.1">
    <property type="nucleotide sequence ID" value="NZ_SWCI01000003.1"/>
</dbReference>
<dbReference type="AlphaFoldDB" id="A0A4U1BG10"/>